<gene>
    <name evidence="4" type="ORF">POM88_033682</name>
</gene>
<accession>A0AAD8M9V3</accession>
<feature type="coiled-coil region" evidence="1">
    <location>
        <begin position="258"/>
        <end position="285"/>
    </location>
</feature>
<sequence length="840" mass="96172">MKILSWNCRGIGNPCTVNALRGWCWRDRPNFIFLMVTKNDGKRLERVQNKCGFSEGVSINSVGNSGGMGFWWRDVNVVLCSYSAHHFEVNVLDDENVVLVMFGDFNEIIAMSEKDGGSVRGARHMDAFRETIDFCQFRDTGFKGSGFTWQRGNTPRTLVRERLDRFLANDNWCELFPQYEVSHLPIYRSDHAPILLKADVTGRGYAGDRRFIFEALWLSNVDCEKVIQEAWNDSVGDDIPTRLKFCSERLLSWAKSTFGNIKKRIKETEKRLKNMQNSLPDANSMEKCKALSKELDELHRLEESYWHARARANELRDGDKTPSLKERIWKKLRGWKEKLVSRPGKEILIKAVAQAIPTYMMSIFRIPDGIVDDIHAILARFWWGNKGSAKSMHWYIWDKMLLKARYFKNSDVIKSNRGHDPIYTWRSIWGLKSLLLEGLKWRVGNGTSICVWDDIWLPGTNSKIGPLPNTNSDSELRVSDLIDYDNGKWNSGLINELFGEDERASVLDIPLSSNFPQDRQFWYHTKNGEYTVRSVYWLARTRHIHLQNTNDGASEEMLWKTVWGLEGPPKLSHFLWRACKGSLVVMERVFHRHIIQSLQCQICGADEESIIHALFDCTYASEIWSQSSFLADLSTASTTSLAERVTWIASKMSKDDLRLFGTLMWARLRKKGLWRKRIVNKSATSWSPPPAGCMKINTDAHVRDGLYVGLGVVIRNSAGQVVAVAGKKLGVRWGADCAEAAATLYGLEIARCLGHSRVILECDALNVISTIKRNVVGFSPMFLFYEDIRRLQYCFEFLDYIHIRIVAHCVARRDINVGGEMVLTSSFPQTIVVLSAFDYS</sequence>
<comment type="caution">
    <text evidence="4">The sequence shown here is derived from an EMBL/GenBank/DDBJ whole genome shotgun (WGS) entry which is preliminary data.</text>
</comment>
<evidence type="ECO:0000313" key="5">
    <source>
        <dbReference type="Proteomes" id="UP001237642"/>
    </source>
</evidence>
<evidence type="ECO:0000259" key="2">
    <source>
        <dbReference type="Pfam" id="PF13456"/>
    </source>
</evidence>
<dbReference type="GO" id="GO:0003676">
    <property type="term" value="F:nucleic acid binding"/>
    <property type="evidence" value="ECO:0007669"/>
    <property type="project" value="InterPro"/>
</dbReference>
<organism evidence="4 5">
    <name type="scientific">Heracleum sosnowskyi</name>
    <dbReference type="NCBI Taxonomy" id="360622"/>
    <lineage>
        <taxon>Eukaryota</taxon>
        <taxon>Viridiplantae</taxon>
        <taxon>Streptophyta</taxon>
        <taxon>Embryophyta</taxon>
        <taxon>Tracheophyta</taxon>
        <taxon>Spermatophyta</taxon>
        <taxon>Magnoliopsida</taxon>
        <taxon>eudicotyledons</taxon>
        <taxon>Gunneridae</taxon>
        <taxon>Pentapetalae</taxon>
        <taxon>asterids</taxon>
        <taxon>campanulids</taxon>
        <taxon>Apiales</taxon>
        <taxon>Apiaceae</taxon>
        <taxon>Apioideae</taxon>
        <taxon>apioid superclade</taxon>
        <taxon>Tordylieae</taxon>
        <taxon>Tordyliinae</taxon>
        <taxon>Heracleum</taxon>
    </lineage>
</organism>
<evidence type="ECO:0000313" key="4">
    <source>
        <dbReference type="EMBL" id="KAK1367590.1"/>
    </source>
</evidence>
<dbReference type="AlphaFoldDB" id="A0AAD8M9V3"/>
<dbReference type="CDD" id="cd06222">
    <property type="entry name" value="RNase_H_like"/>
    <property type="match status" value="1"/>
</dbReference>
<reference evidence="4" key="2">
    <citation type="submission" date="2023-05" db="EMBL/GenBank/DDBJ databases">
        <authorList>
            <person name="Schelkunov M.I."/>
        </authorList>
    </citation>
    <scope>NUCLEOTIDE SEQUENCE</scope>
    <source>
        <strain evidence="4">Hsosn_3</strain>
        <tissue evidence="4">Leaf</tissue>
    </source>
</reference>
<dbReference type="Proteomes" id="UP001237642">
    <property type="component" value="Unassembled WGS sequence"/>
</dbReference>
<dbReference type="InterPro" id="IPR026960">
    <property type="entry name" value="RVT-Znf"/>
</dbReference>
<keyword evidence="5" id="KW-1185">Reference proteome</keyword>
<dbReference type="Pfam" id="PF13966">
    <property type="entry name" value="zf-RVT"/>
    <property type="match status" value="1"/>
</dbReference>
<dbReference type="GO" id="GO:0004523">
    <property type="term" value="F:RNA-DNA hybrid ribonuclease activity"/>
    <property type="evidence" value="ECO:0007669"/>
    <property type="project" value="InterPro"/>
</dbReference>
<dbReference type="InterPro" id="IPR036691">
    <property type="entry name" value="Endo/exonu/phosph_ase_sf"/>
</dbReference>
<evidence type="ECO:0000259" key="3">
    <source>
        <dbReference type="Pfam" id="PF13966"/>
    </source>
</evidence>
<dbReference type="InterPro" id="IPR044730">
    <property type="entry name" value="RNase_H-like_dom_plant"/>
</dbReference>
<evidence type="ECO:0000256" key="1">
    <source>
        <dbReference type="SAM" id="Coils"/>
    </source>
</evidence>
<dbReference type="Gene3D" id="3.60.10.10">
    <property type="entry name" value="Endonuclease/exonuclease/phosphatase"/>
    <property type="match status" value="2"/>
</dbReference>
<evidence type="ECO:0008006" key="6">
    <source>
        <dbReference type="Google" id="ProtNLM"/>
    </source>
</evidence>
<dbReference type="PANTHER" id="PTHR33710">
    <property type="entry name" value="BNAC02G09200D PROTEIN"/>
    <property type="match status" value="1"/>
</dbReference>
<protein>
    <recommendedName>
        <fullName evidence="6">Reverse transcriptase</fullName>
    </recommendedName>
</protein>
<name>A0AAD8M9V3_9APIA</name>
<feature type="domain" description="RNase H type-1" evidence="2">
    <location>
        <begin position="706"/>
        <end position="804"/>
    </location>
</feature>
<dbReference type="SUPFAM" id="SSF56219">
    <property type="entry name" value="DNase I-like"/>
    <property type="match status" value="1"/>
</dbReference>
<dbReference type="PANTHER" id="PTHR33710:SF71">
    <property type="entry name" value="ENDONUCLEASE_EXONUCLEASE_PHOSPHATASE DOMAIN-CONTAINING PROTEIN"/>
    <property type="match status" value="1"/>
</dbReference>
<proteinExistence type="predicted"/>
<feature type="domain" description="Reverse transcriptase zinc-binding" evidence="3">
    <location>
        <begin position="530"/>
        <end position="624"/>
    </location>
</feature>
<dbReference type="EMBL" id="JAUIZM010000008">
    <property type="protein sequence ID" value="KAK1367590.1"/>
    <property type="molecule type" value="Genomic_DNA"/>
</dbReference>
<keyword evidence="1" id="KW-0175">Coiled coil</keyword>
<reference evidence="4" key="1">
    <citation type="submission" date="2023-02" db="EMBL/GenBank/DDBJ databases">
        <title>Genome of toxic invasive species Heracleum sosnowskyi carries increased number of genes despite the absence of recent whole-genome duplications.</title>
        <authorList>
            <person name="Schelkunov M."/>
            <person name="Shtratnikova V."/>
            <person name="Makarenko M."/>
            <person name="Klepikova A."/>
            <person name="Omelchenko D."/>
            <person name="Novikova G."/>
            <person name="Obukhova E."/>
            <person name="Bogdanov V."/>
            <person name="Penin A."/>
            <person name="Logacheva M."/>
        </authorList>
    </citation>
    <scope>NUCLEOTIDE SEQUENCE</scope>
    <source>
        <strain evidence="4">Hsosn_3</strain>
        <tissue evidence="4">Leaf</tissue>
    </source>
</reference>
<dbReference type="Pfam" id="PF13456">
    <property type="entry name" value="RVT_3"/>
    <property type="match status" value="1"/>
</dbReference>
<dbReference type="InterPro" id="IPR002156">
    <property type="entry name" value="RNaseH_domain"/>
</dbReference>